<gene>
    <name evidence="2" type="ORF">V6N12_010779</name>
</gene>
<comment type="caution">
    <text evidence="2">The sequence shown here is derived from an EMBL/GenBank/DDBJ whole genome shotgun (WGS) entry which is preliminary data.</text>
</comment>
<keyword evidence="3" id="KW-1185">Reference proteome</keyword>
<dbReference type="EMBL" id="JBBPBM010000012">
    <property type="protein sequence ID" value="KAK8562708.1"/>
    <property type="molecule type" value="Genomic_DNA"/>
</dbReference>
<proteinExistence type="predicted"/>
<keyword evidence="1" id="KW-0732">Signal</keyword>
<sequence length="83" mass="8915">MSKMAALVIGHLQFAICSALWPVACGLVCGIHQLSYVRNRGVQLLRTSPPAGREVYLGLRDLTTCKARGLAELVGSTDQATCR</sequence>
<name>A0ABR2EL32_9ROSI</name>
<organism evidence="2 3">
    <name type="scientific">Hibiscus sabdariffa</name>
    <name type="common">roselle</name>
    <dbReference type="NCBI Taxonomy" id="183260"/>
    <lineage>
        <taxon>Eukaryota</taxon>
        <taxon>Viridiplantae</taxon>
        <taxon>Streptophyta</taxon>
        <taxon>Embryophyta</taxon>
        <taxon>Tracheophyta</taxon>
        <taxon>Spermatophyta</taxon>
        <taxon>Magnoliopsida</taxon>
        <taxon>eudicotyledons</taxon>
        <taxon>Gunneridae</taxon>
        <taxon>Pentapetalae</taxon>
        <taxon>rosids</taxon>
        <taxon>malvids</taxon>
        <taxon>Malvales</taxon>
        <taxon>Malvaceae</taxon>
        <taxon>Malvoideae</taxon>
        <taxon>Hibiscus</taxon>
    </lineage>
</organism>
<feature type="chain" id="PRO_5046734138" description="Secreted protein" evidence="1">
    <location>
        <begin position="20"/>
        <end position="83"/>
    </location>
</feature>
<dbReference type="Proteomes" id="UP001472677">
    <property type="component" value="Unassembled WGS sequence"/>
</dbReference>
<protein>
    <recommendedName>
        <fullName evidence="4">Secreted protein</fullName>
    </recommendedName>
</protein>
<evidence type="ECO:0000256" key="1">
    <source>
        <dbReference type="SAM" id="SignalP"/>
    </source>
</evidence>
<feature type="signal peptide" evidence="1">
    <location>
        <begin position="1"/>
        <end position="19"/>
    </location>
</feature>
<evidence type="ECO:0008006" key="4">
    <source>
        <dbReference type="Google" id="ProtNLM"/>
    </source>
</evidence>
<accession>A0ABR2EL32</accession>
<reference evidence="2 3" key="1">
    <citation type="journal article" date="2024" name="G3 (Bethesda)">
        <title>Genome assembly of Hibiscus sabdariffa L. provides insights into metabolisms of medicinal natural products.</title>
        <authorList>
            <person name="Kim T."/>
        </authorList>
    </citation>
    <scope>NUCLEOTIDE SEQUENCE [LARGE SCALE GENOMIC DNA]</scope>
    <source>
        <strain evidence="2">TK-2024</strain>
        <tissue evidence="2">Old leaves</tissue>
    </source>
</reference>
<evidence type="ECO:0000313" key="2">
    <source>
        <dbReference type="EMBL" id="KAK8562708.1"/>
    </source>
</evidence>
<evidence type="ECO:0000313" key="3">
    <source>
        <dbReference type="Proteomes" id="UP001472677"/>
    </source>
</evidence>